<evidence type="ECO:0000256" key="1">
    <source>
        <dbReference type="SAM" id="MobiDB-lite"/>
    </source>
</evidence>
<proteinExistence type="predicted"/>
<comment type="caution">
    <text evidence="2">The sequence shown here is derived from an EMBL/GenBank/DDBJ whole genome shotgun (WGS) entry which is preliminary data.</text>
</comment>
<sequence length="180" mass="18792">MFQILLHSVVQRSAAPHGHGHQGPVVSFKDLRDGVPYASWEPVIILRVQFFAQTGNQGPSAVGARRGEGLHPAGESMTVHLPKRKAGLIAVSLQQRACSGDPQSNQSSRTRSHQTGLVDEGLGGDCRVLLLVQTGILAGPSNIMTAAVSDSVPHSGTLLLPPIPESVDGTSLTPADGSIT</sequence>
<name>A0A4Z2I5Q8_9TELE</name>
<evidence type="ECO:0000313" key="2">
    <source>
        <dbReference type="EMBL" id="TNN72644.1"/>
    </source>
</evidence>
<feature type="region of interest" description="Disordered" evidence="1">
    <location>
        <begin position="159"/>
        <end position="180"/>
    </location>
</feature>
<feature type="compositionally biased region" description="Polar residues" evidence="1">
    <location>
        <begin position="168"/>
        <end position="180"/>
    </location>
</feature>
<feature type="region of interest" description="Disordered" evidence="1">
    <location>
        <begin position="97"/>
        <end position="118"/>
    </location>
</feature>
<keyword evidence="3" id="KW-1185">Reference proteome</keyword>
<feature type="compositionally biased region" description="Polar residues" evidence="1">
    <location>
        <begin position="97"/>
        <end position="115"/>
    </location>
</feature>
<dbReference type="EMBL" id="SRLO01000134">
    <property type="protein sequence ID" value="TNN72644.1"/>
    <property type="molecule type" value="Genomic_DNA"/>
</dbReference>
<dbReference type="Proteomes" id="UP000314294">
    <property type="component" value="Unassembled WGS sequence"/>
</dbReference>
<dbReference type="AlphaFoldDB" id="A0A4Z2I5Q8"/>
<organism evidence="2 3">
    <name type="scientific">Liparis tanakae</name>
    <name type="common">Tanaka's snailfish</name>
    <dbReference type="NCBI Taxonomy" id="230148"/>
    <lineage>
        <taxon>Eukaryota</taxon>
        <taxon>Metazoa</taxon>
        <taxon>Chordata</taxon>
        <taxon>Craniata</taxon>
        <taxon>Vertebrata</taxon>
        <taxon>Euteleostomi</taxon>
        <taxon>Actinopterygii</taxon>
        <taxon>Neopterygii</taxon>
        <taxon>Teleostei</taxon>
        <taxon>Neoteleostei</taxon>
        <taxon>Acanthomorphata</taxon>
        <taxon>Eupercaria</taxon>
        <taxon>Perciformes</taxon>
        <taxon>Cottioidei</taxon>
        <taxon>Cottales</taxon>
        <taxon>Liparidae</taxon>
        <taxon>Liparis</taxon>
    </lineage>
</organism>
<accession>A0A4Z2I5Q8</accession>
<reference evidence="2 3" key="1">
    <citation type="submission" date="2019-03" db="EMBL/GenBank/DDBJ databases">
        <title>First draft genome of Liparis tanakae, snailfish: a comprehensive survey of snailfish specific genes.</title>
        <authorList>
            <person name="Kim W."/>
            <person name="Song I."/>
            <person name="Jeong J.-H."/>
            <person name="Kim D."/>
            <person name="Kim S."/>
            <person name="Ryu S."/>
            <person name="Song J.Y."/>
            <person name="Lee S.K."/>
        </authorList>
    </citation>
    <scope>NUCLEOTIDE SEQUENCE [LARGE SCALE GENOMIC DNA]</scope>
    <source>
        <tissue evidence="2">Muscle</tissue>
    </source>
</reference>
<evidence type="ECO:0000313" key="3">
    <source>
        <dbReference type="Proteomes" id="UP000314294"/>
    </source>
</evidence>
<protein>
    <submittedName>
        <fullName evidence="2">Uncharacterized protein</fullName>
    </submittedName>
</protein>
<gene>
    <name evidence="2" type="ORF">EYF80_017093</name>
</gene>